<dbReference type="EMBL" id="CAXIXY010000006">
    <property type="protein sequence ID" value="CAL2091309.1"/>
    <property type="molecule type" value="Genomic_DNA"/>
</dbReference>
<name>A0ABP1EQ56_9FLAO</name>
<feature type="signal peptide" evidence="1">
    <location>
        <begin position="1"/>
        <end position="18"/>
    </location>
</feature>
<feature type="chain" id="PRO_5046419214" evidence="1">
    <location>
        <begin position="19"/>
        <end position="318"/>
    </location>
</feature>
<proteinExistence type="predicted"/>
<organism evidence="2 3">
    <name type="scientific">Tenacibaculum platacis</name>
    <dbReference type="NCBI Taxonomy" id="3137852"/>
    <lineage>
        <taxon>Bacteria</taxon>
        <taxon>Pseudomonadati</taxon>
        <taxon>Bacteroidota</taxon>
        <taxon>Flavobacteriia</taxon>
        <taxon>Flavobacteriales</taxon>
        <taxon>Flavobacteriaceae</taxon>
        <taxon>Tenacibaculum</taxon>
    </lineage>
</organism>
<sequence>MKTKRLLLGIAISTLLLANCSKENNNIDDCTGCSLVNYNTIEEFFEENGIPTQEFVVDGDNGGSITGDQGTIITFQPNSFLDQNGTAVTGNVDIKIKEIFSASDMVLSNRPTNAVNPGGENTFLLSEGETEILAEQNGAPLNLAPGKSIRIRVPSSGGADPAMGAFLGTVDADDNIVWNQFFNTEVVFQSAPDSYLYDVFDMGWTNCDKFYSYPGAKTTNYVDLTSSPNADEARVFIIFKENNLPAVVSFTQTYSDGVQSYVNSLPVGLEVTYVGLTIKDNQQYMATKRVTIQNDEYVNLEFSPVSTDEIKDALELLN</sequence>
<gene>
    <name evidence="2" type="ORF">T190607A01A_40186</name>
</gene>
<protein>
    <submittedName>
        <fullName evidence="2">Uncharacterized protein</fullName>
    </submittedName>
</protein>
<comment type="caution">
    <text evidence="2">The sequence shown here is derived from an EMBL/GenBank/DDBJ whole genome shotgun (WGS) entry which is preliminary data.</text>
</comment>
<accession>A0ABP1EQ56</accession>
<dbReference type="RefSeq" id="WP_348713115.1">
    <property type="nucleotide sequence ID" value="NZ_CAXIXY010000006.1"/>
</dbReference>
<evidence type="ECO:0000313" key="2">
    <source>
        <dbReference type="EMBL" id="CAL2091309.1"/>
    </source>
</evidence>
<keyword evidence="1" id="KW-0732">Signal</keyword>
<evidence type="ECO:0000256" key="1">
    <source>
        <dbReference type="SAM" id="SignalP"/>
    </source>
</evidence>
<reference evidence="2 3" key="1">
    <citation type="submission" date="2024-05" db="EMBL/GenBank/DDBJ databases">
        <authorList>
            <person name="Duchaud E."/>
        </authorList>
    </citation>
    <scope>NUCLEOTIDE SEQUENCE [LARGE SCALE GENOMIC DNA]</scope>
    <source>
        <strain evidence="2">Ena-SAMPLE-TAB-13-05-2024-13:56:06:370-140302</strain>
    </source>
</reference>
<evidence type="ECO:0000313" key="3">
    <source>
        <dbReference type="Proteomes" id="UP001497416"/>
    </source>
</evidence>
<dbReference type="Proteomes" id="UP001497416">
    <property type="component" value="Unassembled WGS sequence"/>
</dbReference>
<keyword evidence="3" id="KW-1185">Reference proteome</keyword>